<dbReference type="EMBL" id="JBBAXC010000024">
    <property type="protein sequence ID" value="MEI5909364.1"/>
    <property type="molecule type" value="Genomic_DNA"/>
</dbReference>
<organism evidence="2 3">
    <name type="scientific">Bacillus spongiae</name>
    <dbReference type="NCBI Taxonomy" id="2683610"/>
    <lineage>
        <taxon>Bacteria</taxon>
        <taxon>Bacillati</taxon>
        <taxon>Bacillota</taxon>
        <taxon>Bacilli</taxon>
        <taxon>Bacillales</taxon>
        <taxon>Bacillaceae</taxon>
        <taxon>Bacillus</taxon>
    </lineage>
</organism>
<dbReference type="PANTHER" id="PTHR43259:SF1">
    <property type="entry name" value="N-ACETYLTRANSFERASE DOMAIN-CONTAINING PROTEIN"/>
    <property type="match status" value="1"/>
</dbReference>
<dbReference type="RefSeq" id="WP_336588807.1">
    <property type="nucleotide sequence ID" value="NZ_JBBAXC010000024.1"/>
</dbReference>
<dbReference type="InterPro" id="IPR000182">
    <property type="entry name" value="GNAT_dom"/>
</dbReference>
<dbReference type="Proteomes" id="UP001312865">
    <property type="component" value="Unassembled WGS sequence"/>
</dbReference>
<dbReference type="PROSITE" id="PS51186">
    <property type="entry name" value="GNAT"/>
    <property type="match status" value="1"/>
</dbReference>
<protein>
    <submittedName>
        <fullName evidence="2">GNAT family N-acetyltransferase</fullName>
    </submittedName>
</protein>
<sequence>MITLMEMNEIEFKKYVDFMIPEYAREVVKNFDLTMEQALEESKMMIDGLFTDGLCTSGQYLFTIRDANSNEKIGILWYQLNTETKRAFLNHIYIDEPNRGKGYGYKTLEKFQHNLKEADIKSIGLSVFESNDDAYRIYKKLGYSTTRKDMEIIL</sequence>
<dbReference type="SUPFAM" id="SSF55729">
    <property type="entry name" value="Acyl-CoA N-acyltransferases (Nat)"/>
    <property type="match status" value="1"/>
</dbReference>
<dbReference type="PANTHER" id="PTHR43259">
    <property type="entry name" value="SPT10P"/>
    <property type="match status" value="1"/>
</dbReference>
<dbReference type="CDD" id="cd04301">
    <property type="entry name" value="NAT_SF"/>
    <property type="match status" value="1"/>
</dbReference>
<dbReference type="Gene3D" id="3.40.630.30">
    <property type="match status" value="1"/>
</dbReference>
<proteinExistence type="predicted"/>
<gene>
    <name evidence="2" type="ORF">WAK64_20200</name>
</gene>
<dbReference type="Pfam" id="PF00583">
    <property type="entry name" value="Acetyltransf_1"/>
    <property type="match status" value="1"/>
</dbReference>
<evidence type="ECO:0000259" key="1">
    <source>
        <dbReference type="PROSITE" id="PS51186"/>
    </source>
</evidence>
<name>A0ABU8HJT3_9BACI</name>
<dbReference type="InterPro" id="IPR016181">
    <property type="entry name" value="Acyl_CoA_acyltransferase"/>
</dbReference>
<dbReference type="InterPro" id="IPR052829">
    <property type="entry name" value="N-acetyltransferase_domain"/>
</dbReference>
<feature type="domain" description="N-acetyltransferase" evidence="1">
    <location>
        <begin position="2"/>
        <end position="154"/>
    </location>
</feature>
<keyword evidence="3" id="KW-1185">Reference proteome</keyword>
<evidence type="ECO:0000313" key="3">
    <source>
        <dbReference type="Proteomes" id="UP001312865"/>
    </source>
</evidence>
<evidence type="ECO:0000313" key="2">
    <source>
        <dbReference type="EMBL" id="MEI5909364.1"/>
    </source>
</evidence>
<accession>A0ABU8HJT3</accession>
<comment type="caution">
    <text evidence="2">The sequence shown here is derived from an EMBL/GenBank/DDBJ whole genome shotgun (WGS) entry which is preliminary data.</text>
</comment>
<reference evidence="2 3" key="1">
    <citation type="journal article" date="2018" name="J. Microbiol.">
        <title>Bacillus spongiae sp. nov., isolated from sponge of Jeju Island.</title>
        <authorList>
            <person name="Lee G.E."/>
            <person name="Im W.T."/>
            <person name="Park J.S."/>
        </authorList>
    </citation>
    <scope>NUCLEOTIDE SEQUENCE [LARGE SCALE GENOMIC DNA]</scope>
    <source>
        <strain evidence="2 3">135PIL107-10</strain>
    </source>
</reference>